<accession>A0A4R6U3S5</accession>
<reference evidence="2 3" key="1">
    <citation type="submission" date="2019-03" db="EMBL/GenBank/DDBJ databases">
        <title>Genomic Encyclopedia of Type Strains, Phase IV (KMG-IV): sequencing the most valuable type-strain genomes for metagenomic binning, comparative biology and taxonomic classification.</title>
        <authorList>
            <person name="Goeker M."/>
        </authorList>
    </citation>
    <scope>NUCLEOTIDE SEQUENCE [LARGE SCALE GENOMIC DNA]</scope>
    <source>
        <strain evidence="2 3">DSM 28697</strain>
    </source>
</reference>
<dbReference type="CDD" id="cd06578">
    <property type="entry name" value="HemD"/>
    <property type="match status" value="1"/>
</dbReference>
<dbReference type="EMBL" id="SNYJ01000005">
    <property type="protein sequence ID" value="TDQ40691.1"/>
    <property type="molecule type" value="Genomic_DNA"/>
</dbReference>
<dbReference type="InterPro" id="IPR003754">
    <property type="entry name" value="4pyrrol_synth_uPrphyn_synth"/>
</dbReference>
<evidence type="ECO:0000313" key="2">
    <source>
        <dbReference type="EMBL" id="TDQ40691.1"/>
    </source>
</evidence>
<feature type="domain" description="Tetrapyrrole biosynthesis uroporphyrinogen III synthase" evidence="1">
    <location>
        <begin position="20"/>
        <end position="259"/>
    </location>
</feature>
<dbReference type="Gene3D" id="3.40.50.10090">
    <property type="match status" value="2"/>
</dbReference>
<dbReference type="OrthoDB" id="9775656at2"/>
<name>A0A4R6U3S5_9BACI</name>
<dbReference type="InterPro" id="IPR039793">
    <property type="entry name" value="UROS/Hem4"/>
</dbReference>
<dbReference type="PANTHER" id="PTHR40082:SF1">
    <property type="entry name" value="BLR5956 PROTEIN"/>
    <property type="match status" value="1"/>
</dbReference>
<evidence type="ECO:0000313" key="3">
    <source>
        <dbReference type="Proteomes" id="UP000295632"/>
    </source>
</evidence>
<protein>
    <submittedName>
        <fullName evidence="2">Uroporphyrinogen-III synthase</fullName>
    </submittedName>
</protein>
<dbReference type="NCBIfam" id="NF004584">
    <property type="entry name" value="PRK05928.2-1"/>
    <property type="match status" value="1"/>
</dbReference>
<gene>
    <name evidence="2" type="ORF">EV213_10532</name>
</gene>
<proteinExistence type="predicted"/>
<dbReference type="GO" id="GO:0006780">
    <property type="term" value="P:uroporphyrinogen III biosynthetic process"/>
    <property type="evidence" value="ECO:0007669"/>
    <property type="project" value="InterPro"/>
</dbReference>
<dbReference type="Proteomes" id="UP000295632">
    <property type="component" value="Unassembled WGS sequence"/>
</dbReference>
<dbReference type="AlphaFoldDB" id="A0A4R6U3S5"/>
<organism evidence="2 3">
    <name type="scientific">Aureibacillus halotolerans</name>
    <dbReference type="NCBI Taxonomy" id="1508390"/>
    <lineage>
        <taxon>Bacteria</taxon>
        <taxon>Bacillati</taxon>
        <taxon>Bacillota</taxon>
        <taxon>Bacilli</taxon>
        <taxon>Bacillales</taxon>
        <taxon>Bacillaceae</taxon>
        <taxon>Aureibacillus</taxon>
    </lineage>
</organism>
<comment type="caution">
    <text evidence="2">The sequence shown here is derived from an EMBL/GenBank/DDBJ whole genome shotgun (WGS) entry which is preliminary data.</text>
</comment>
<dbReference type="PANTHER" id="PTHR40082">
    <property type="entry name" value="BLR5956 PROTEIN"/>
    <property type="match status" value="1"/>
</dbReference>
<dbReference type="RefSeq" id="WP_133579896.1">
    <property type="nucleotide sequence ID" value="NZ_SNYJ01000005.1"/>
</dbReference>
<evidence type="ECO:0000259" key="1">
    <source>
        <dbReference type="Pfam" id="PF02602"/>
    </source>
</evidence>
<keyword evidence="3" id="KW-1185">Reference proteome</keyword>
<dbReference type="SUPFAM" id="SSF69618">
    <property type="entry name" value="HemD-like"/>
    <property type="match status" value="1"/>
</dbReference>
<dbReference type="GO" id="GO:0004852">
    <property type="term" value="F:uroporphyrinogen-III synthase activity"/>
    <property type="evidence" value="ECO:0007669"/>
    <property type="project" value="InterPro"/>
</dbReference>
<dbReference type="Pfam" id="PF02602">
    <property type="entry name" value="HEM4"/>
    <property type="match status" value="1"/>
</dbReference>
<dbReference type="InterPro" id="IPR036108">
    <property type="entry name" value="4pyrrol_syn_uPrphyn_synt_sf"/>
</dbReference>
<sequence>MLKGLQQRTIALAGGRKSEELTAMIEKNEGQSVVCPIQGTSFLREEAVLQDIEKVLAAEPDWFMLTTGMGARKIQDVAEQANKKDDWITALNTASIASRGRKTQAYLADNGLSSTISDEDGTIRLLLKQWLPTLKGTETIAVQLYDHEPEWVNDIRDTGCSVVTLQPYVHEMPPEETLAELLDHVLQHRVNAVAFTSATQVRHLFTYAKKANNDEALQQAFNRQDVVAGSVGKVTSEALHEEGVTSFVESASQRMGDLIVQLANHLESVSNR</sequence>